<organism evidence="3 4">
    <name type="scientific">Terrimesophilobacter mesophilus</name>
    <dbReference type="NCBI Taxonomy" id="433647"/>
    <lineage>
        <taxon>Bacteria</taxon>
        <taxon>Bacillati</taxon>
        <taxon>Actinomycetota</taxon>
        <taxon>Actinomycetes</taxon>
        <taxon>Micrococcales</taxon>
        <taxon>Microbacteriaceae</taxon>
        <taxon>Terrimesophilobacter</taxon>
    </lineage>
</organism>
<comment type="caution">
    <text evidence="3">The sequence shown here is derived from an EMBL/GenBank/DDBJ whole genome shotgun (WGS) entry which is preliminary data.</text>
</comment>
<feature type="region of interest" description="Disordered" evidence="1">
    <location>
        <begin position="1"/>
        <end position="77"/>
    </location>
</feature>
<gene>
    <name evidence="3" type="ORF">E3N84_03205</name>
</gene>
<evidence type="ECO:0000256" key="1">
    <source>
        <dbReference type="SAM" id="MobiDB-lite"/>
    </source>
</evidence>
<dbReference type="Proteomes" id="UP000298488">
    <property type="component" value="Unassembled WGS sequence"/>
</dbReference>
<feature type="compositionally biased region" description="Basic and acidic residues" evidence="1">
    <location>
        <begin position="53"/>
        <end position="70"/>
    </location>
</feature>
<keyword evidence="2" id="KW-0812">Transmembrane</keyword>
<keyword evidence="4" id="KW-1185">Reference proteome</keyword>
<feature type="compositionally biased region" description="Basic and acidic residues" evidence="1">
    <location>
        <begin position="31"/>
        <end position="43"/>
    </location>
</feature>
<keyword evidence="2" id="KW-0472">Membrane</keyword>
<dbReference type="OrthoDB" id="5125954at2"/>
<keyword evidence="2" id="KW-1133">Transmembrane helix</keyword>
<dbReference type="EMBL" id="SOFI01000003">
    <property type="protein sequence ID" value="TFB79147.1"/>
    <property type="molecule type" value="Genomic_DNA"/>
</dbReference>
<sequence>MVTPEDVSPRESDARSTVVDAPLEQTLTRRQLREMREAAEPRMVEVAPLVEPVTEHPNQDTTDSTRESVRESAQSAELAAAMAEFDKLYQARQEIPDLIEPPVRDRSAQQIPSVEDVVAQNAPVADDAVTATPEPEPVVQSPVAPEPVAPEPVVQEQAVQEQAVQERVAPEAIAPEPVVPASIPAPPPSLPSTEAVASGPMREIITAPEVYSAPAGHWSNQPNIDEVVGTATGPHTRNIAASDAITTSALVLPSFPSTSPLTGPVSGTGEILITGTIDLPRSLGMNGLHPSRYDRPDLDSIIDAGDREDSAPDSAPVRAVRAVSTYTSSQGIINTKRPKGNNMPMILSITAGVMMVGVVVLVVAGMIFKIF</sequence>
<proteinExistence type="predicted"/>
<evidence type="ECO:0000313" key="4">
    <source>
        <dbReference type="Proteomes" id="UP000298488"/>
    </source>
</evidence>
<accession>A0A4R8VBC6</accession>
<name>A0A4R8VBC6_9MICO</name>
<dbReference type="AlphaFoldDB" id="A0A4R8VBC6"/>
<feature type="transmembrane region" description="Helical" evidence="2">
    <location>
        <begin position="345"/>
        <end position="368"/>
    </location>
</feature>
<evidence type="ECO:0000256" key="2">
    <source>
        <dbReference type="SAM" id="Phobius"/>
    </source>
</evidence>
<reference evidence="3 4" key="1">
    <citation type="submission" date="2019-03" db="EMBL/GenBank/DDBJ databases">
        <title>Genomics of glacier-inhabiting Cryobacterium strains.</title>
        <authorList>
            <person name="Liu Q."/>
            <person name="Xin Y.-H."/>
        </authorList>
    </citation>
    <scope>NUCLEOTIDE SEQUENCE [LARGE SCALE GENOMIC DNA]</scope>
    <source>
        <strain evidence="3 4">CGMCC 1.10440</strain>
    </source>
</reference>
<evidence type="ECO:0000313" key="3">
    <source>
        <dbReference type="EMBL" id="TFB79147.1"/>
    </source>
</evidence>
<protein>
    <submittedName>
        <fullName evidence="3">Uncharacterized protein</fullName>
    </submittedName>
</protein>
<dbReference type="RefSeq" id="WP_134542215.1">
    <property type="nucleotide sequence ID" value="NZ_PJJX01000002.1"/>
</dbReference>